<feature type="signal peptide" evidence="1">
    <location>
        <begin position="1"/>
        <end position="23"/>
    </location>
</feature>
<comment type="caution">
    <text evidence="3">The sequence shown here is derived from an EMBL/GenBank/DDBJ whole genome shotgun (WGS) entry which is preliminary data.</text>
</comment>
<dbReference type="Pfam" id="PF01569">
    <property type="entry name" value="PAP2"/>
    <property type="match status" value="1"/>
</dbReference>
<keyword evidence="1" id="KW-0732">Signal</keyword>
<sequence length="278" mass="29485">MKYRTGVAAIAGVLMMAACQANGAAPAAESASLPPTAQAEIGEMREGSGILNGYLGAQRLPDSAALLPPPPVEGSAAAMADLEAYQTTRALKDTPRWTQAQADNELKFPQAIHSYSCALGVGITEEGAPHLYTLMRRTLTDAGFSTYRAKQMYQRTRPFALLEEESCVPHEEEMLRGDGSYPSGHAALGWAWGLVLAELAPEKADALLQRGYEFAQSRMVCGVHWQSDVEAGRVMGAATVARLHSDPVFLAQAKLAQAEIEAARTAGAVPEGCGAPEN</sequence>
<dbReference type="eggNOG" id="COG0671">
    <property type="taxonomic scope" value="Bacteria"/>
</dbReference>
<evidence type="ECO:0000256" key="1">
    <source>
        <dbReference type="SAM" id="SignalP"/>
    </source>
</evidence>
<dbReference type="SUPFAM" id="SSF48317">
    <property type="entry name" value="Acid phosphatase/Vanadium-dependent haloperoxidase"/>
    <property type="match status" value="1"/>
</dbReference>
<keyword evidence="4" id="KW-1185">Reference proteome</keyword>
<dbReference type="Proteomes" id="UP000027100">
    <property type="component" value="Unassembled WGS sequence"/>
</dbReference>
<dbReference type="RefSeq" id="WP_051612758.1">
    <property type="nucleotide sequence ID" value="NZ_ARYM01000028.1"/>
</dbReference>
<dbReference type="CDD" id="cd03397">
    <property type="entry name" value="PAP2_acid_phosphatase"/>
    <property type="match status" value="1"/>
</dbReference>
<evidence type="ECO:0000313" key="3">
    <source>
        <dbReference type="EMBL" id="KCZ96980.1"/>
    </source>
</evidence>
<dbReference type="EMBL" id="ARYM01000028">
    <property type="protein sequence ID" value="KCZ96980.1"/>
    <property type="molecule type" value="Genomic_DNA"/>
</dbReference>
<gene>
    <name evidence="3" type="ORF">HPO_17180</name>
</gene>
<dbReference type="STRING" id="1280954.HPO_17180"/>
<evidence type="ECO:0000313" key="4">
    <source>
        <dbReference type="Proteomes" id="UP000027100"/>
    </source>
</evidence>
<dbReference type="SMART" id="SM00014">
    <property type="entry name" value="acidPPc"/>
    <property type="match status" value="1"/>
</dbReference>
<organism evidence="3 4">
    <name type="scientific">Hyphomonas polymorpha PS728</name>
    <dbReference type="NCBI Taxonomy" id="1280954"/>
    <lineage>
        <taxon>Bacteria</taxon>
        <taxon>Pseudomonadati</taxon>
        <taxon>Pseudomonadota</taxon>
        <taxon>Alphaproteobacteria</taxon>
        <taxon>Hyphomonadales</taxon>
        <taxon>Hyphomonadaceae</taxon>
        <taxon>Hyphomonas</taxon>
    </lineage>
</organism>
<feature type="chain" id="PRO_5001619653" evidence="1">
    <location>
        <begin position="24"/>
        <end position="278"/>
    </location>
</feature>
<protein>
    <submittedName>
        <fullName evidence="3">Acid phosphatase</fullName>
    </submittedName>
</protein>
<dbReference type="PRINTS" id="PR00483">
    <property type="entry name" value="BACPHPHTASE"/>
</dbReference>
<dbReference type="InterPro" id="IPR036938">
    <property type="entry name" value="PAP2/HPO_sf"/>
</dbReference>
<proteinExistence type="predicted"/>
<dbReference type="InterPro" id="IPR000326">
    <property type="entry name" value="PAP2/HPO"/>
</dbReference>
<dbReference type="OrthoDB" id="9780507at2"/>
<dbReference type="GO" id="GO:0030288">
    <property type="term" value="C:outer membrane-bounded periplasmic space"/>
    <property type="evidence" value="ECO:0007669"/>
    <property type="project" value="InterPro"/>
</dbReference>
<dbReference type="GO" id="GO:0003993">
    <property type="term" value="F:acid phosphatase activity"/>
    <property type="evidence" value="ECO:0007669"/>
    <property type="project" value="InterPro"/>
</dbReference>
<feature type="domain" description="Phosphatidic acid phosphatase type 2/haloperoxidase" evidence="2">
    <location>
        <begin position="133"/>
        <end position="244"/>
    </location>
</feature>
<dbReference type="AlphaFoldDB" id="A0A062VC82"/>
<name>A0A062VC82_9PROT</name>
<evidence type="ECO:0000259" key="2">
    <source>
        <dbReference type="SMART" id="SM00014"/>
    </source>
</evidence>
<dbReference type="PATRIC" id="fig|1280954.3.peg.3468"/>
<accession>A0A062VC82</accession>
<reference evidence="3 4" key="1">
    <citation type="journal article" date="2014" name="Antonie Van Leeuwenhoek">
        <title>Hyphomonas beringensis sp. nov. and Hyphomonas chukchiensis sp. nov., isolated from surface seawater of the Bering Sea and Chukchi Sea.</title>
        <authorList>
            <person name="Li C."/>
            <person name="Lai Q."/>
            <person name="Li G."/>
            <person name="Dong C."/>
            <person name="Wang J."/>
            <person name="Liao Y."/>
            <person name="Shao Z."/>
        </authorList>
    </citation>
    <scope>NUCLEOTIDE SEQUENCE [LARGE SCALE GENOMIC DNA]</scope>
    <source>
        <strain evidence="3 4">PS728</strain>
    </source>
</reference>
<dbReference type="PROSITE" id="PS51257">
    <property type="entry name" value="PROKAR_LIPOPROTEIN"/>
    <property type="match status" value="1"/>
</dbReference>
<dbReference type="InterPro" id="IPR001011">
    <property type="entry name" value="Acid_Pase_classA_bac"/>
</dbReference>
<dbReference type="Gene3D" id="1.20.144.10">
    <property type="entry name" value="Phosphatidic acid phosphatase type 2/haloperoxidase"/>
    <property type="match status" value="1"/>
</dbReference>